<dbReference type="Gene3D" id="1.10.1740.10">
    <property type="match status" value="1"/>
</dbReference>
<feature type="binding site" evidence="9">
    <location>
        <position position="142"/>
    </location>
    <ligand>
        <name>1-deoxy-D-xylulose 5-phosphate</name>
        <dbReference type="ChEBI" id="CHEBI:57792"/>
    </ligand>
</feature>
<feature type="binding site" evidence="9">
    <location>
        <position position="193"/>
    </location>
    <ligand>
        <name>NADPH</name>
        <dbReference type="ChEBI" id="CHEBI:57783"/>
    </ligand>
</feature>
<dbReference type="GO" id="GO:0030145">
    <property type="term" value="F:manganese ion binding"/>
    <property type="evidence" value="ECO:0007669"/>
    <property type="project" value="TreeGrafter"/>
</dbReference>
<evidence type="ECO:0000256" key="1">
    <source>
        <dbReference type="ARBA" id="ARBA00005094"/>
    </source>
</evidence>
<feature type="binding site" evidence="9">
    <location>
        <position position="116"/>
    </location>
    <ligand>
        <name>NADPH</name>
        <dbReference type="ChEBI" id="CHEBI:57783"/>
    </ligand>
</feature>
<evidence type="ECO:0000259" key="11">
    <source>
        <dbReference type="Pfam" id="PF08436"/>
    </source>
</evidence>
<comment type="cofactor">
    <cofactor evidence="9">
        <name>Mg(2+)</name>
        <dbReference type="ChEBI" id="CHEBI:18420"/>
    </cofactor>
    <cofactor evidence="9">
        <name>Mn(2+)</name>
        <dbReference type="ChEBI" id="CHEBI:29035"/>
    </cofactor>
</comment>
<dbReference type="GO" id="GO:0051484">
    <property type="term" value="P:isopentenyl diphosphate biosynthetic process, methylerythritol 4-phosphate pathway involved in terpenoid biosynthetic process"/>
    <property type="evidence" value="ECO:0007669"/>
    <property type="project" value="TreeGrafter"/>
</dbReference>
<keyword evidence="5 9" id="KW-0560">Oxidoreductase</keyword>
<comment type="similarity">
    <text evidence="2 9">Belongs to the DXR family.</text>
</comment>
<feature type="binding site" evidence="9">
    <location>
        <position position="142"/>
    </location>
    <ligand>
        <name>Mn(2+)</name>
        <dbReference type="ChEBI" id="CHEBI:29035"/>
    </ligand>
</feature>
<dbReference type="InterPro" id="IPR036169">
    <property type="entry name" value="DXPR_C_sf"/>
</dbReference>
<feature type="binding site" evidence="9">
    <location>
        <position position="187"/>
    </location>
    <ligand>
        <name>1-deoxy-D-xylulose 5-phosphate</name>
        <dbReference type="ChEBI" id="CHEBI:57792"/>
    </ligand>
</feature>
<dbReference type="HAMAP" id="MF_00183">
    <property type="entry name" value="DXP_reductoisom"/>
    <property type="match status" value="1"/>
</dbReference>
<comment type="caution">
    <text evidence="13">The sequence shown here is derived from an EMBL/GenBank/DDBJ whole genome shotgun (WGS) entry which is preliminary data.</text>
</comment>
<comment type="catalytic activity">
    <reaction evidence="8">
        <text>2-C-methyl-D-erythritol 4-phosphate + NADP(+) = 1-deoxy-D-xylulose 5-phosphate + NADPH + H(+)</text>
        <dbReference type="Rhea" id="RHEA:13717"/>
        <dbReference type="ChEBI" id="CHEBI:15378"/>
        <dbReference type="ChEBI" id="CHEBI:57783"/>
        <dbReference type="ChEBI" id="CHEBI:57792"/>
        <dbReference type="ChEBI" id="CHEBI:58262"/>
        <dbReference type="ChEBI" id="CHEBI:58349"/>
        <dbReference type="EC" id="1.1.1.267"/>
    </reaction>
    <physiologicalReaction direction="right-to-left" evidence="8">
        <dbReference type="Rhea" id="RHEA:13719"/>
    </physiologicalReaction>
</comment>
<evidence type="ECO:0000313" key="13">
    <source>
        <dbReference type="EMBL" id="NIZ47558.1"/>
    </source>
</evidence>
<feature type="binding site" evidence="9">
    <location>
        <position position="140"/>
    </location>
    <ligand>
        <name>Mn(2+)</name>
        <dbReference type="ChEBI" id="CHEBI:29035"/>
    </ligand>
</feature>
<evidence type="ECO:0000259" key="12">
    <source>
        <dbReference type="Pfam" id="PF13288"/>
    </source>
</evidence>
<feature type="binding site" evidence="9">
    <location>
        <position position="209"/>
    </location>
    <ligand>
        <name>Mn(2+)</name>
        <dbReference type="ChEBI" id="CHEBI:29035"/>
    </ligand>
</feature>
<proteinExistence type="inferred from homology"/>
<evidence type="ECO:0000256" key="9">
    <source>
        <dbReference type="HAMAP-Rule" id="MF_00183"/>
    </source>
</evidence>
<dbReference type="InterPro" id="IPR013644">
    <property type="entry name" value="DXP_reductoisomerase_C"/>
</dbReference>
<feature type="binding site" evidence="9">
    <location>
        <position position="115"/>
    </location>
    <ligand>
        <name>1-deoxy-D-xylulose 5-phosphate</name>
        <dbReference type="ChEBI" id="CHEBI:57792"/>
    </ligand>
</feature>
<dbReference type="InterPro" id="IPR026877">
    <property type="entry name" value="DXPR_C"/>
</dbReference>
<accession>A0A968GDN1</accession>
<feature type="binding site" evidence="9">
    <location>
        <position position="209"/>
    </location>
    <ligand>
        <name>1-deoxy-D-xylulose 5-phosphate</name>
        <dbReference type="ChEBI" id="CHEBI:57792"/>
    </ligand>
</feature>
<dbReference type="PANTHER" id="PTHR30525:SF0">
    <property type="entry name" value="1-DEOXY-D-XYLULOSE 5-PHOSPHATE REDUCTOISOMERASE, CHLOROPLASTIC"/>
    <property type="match status" value="1"/>
</dbReference>
<dbReference type="GO" id="GO:0030604">
    <property type="term" value="F:1-deoxy-D-xylulose-5-phosphate reductoisomerase activity"/>
    <property type="evidence" value="ECO:0007669"/>
    <property type="project" value="UniProtKB-UniRule"/>
</dbReference>
<comment type="function">
    <text evidence="9">Catalyzes the NADPH-dependent rearrangement and reduction of 1-deoxy-D-xylulose-5-phosphate (DXP) to 2-C-methyl-D-erythritol 4-phosphate (MEP).</text>
</comment>
<dbReference type="SUPFAM" id="SSF51735">
    <property type="entry name" value="NAD(P)-binding Rossmann-fold domains"/>
    <property type="match status" value="1"/>
</dbReference>
<dbReference type="Pfam" id="PF08436">
    <property type="entry name" value="DXP_redisom_C"/>
    <property type="match status" value="1"/>
</dbReference>
<evidence type="ECO:0000256" key="3">
    <source>
        <dbReference type="ARBA" id="ARBA00022723"/>
    </source>
</evidence>
<dbReference type="GO" id="GO:0070402">
    <property type="term" value="F:NADPH binding"/>
    <property type="evidence" value="ECO:0007669"/>
    <property type="project" value="InterPro"/>
</dbReference>
<feature type="binding site" evidence="9">
    <location>
        <position position="200"/>
    </location>
    <ligand>
        <name>1-deoxy-D-xylulose 5-phosphate</name>
        <dbReference type="ChEBI" id="CHEBI:57792"/>
    </ligand>
</feature>
<dbReference type="EMBL" id="JAATLK010000001">
    <property type="protein sequence ID" value="NIZ47558.1"/>
    <property type="molecule type" value="Genomic_DNA"/>
</dbReference>
<name>A0A968GDN1_9SPIO</name>
<dbReference type="InterPro" id="IPR013512">
    <property type="entry name" value="DXP_reductoisomerase_N"/>
</dbReference>
<keyword evidence="14" id="KW-1185">Reference proteome</keyword>
<gene>
    <name evidence="9" type="primary">dxr</name>
    <name evidence="13" type="ORF">HCT46_06505</name>
</gene>
<keyword evidence="9" id="KW-0460">Magnesium</keyword>
<dbReference type="InterPro" id="IPR036291">
    <property type="entry name" value="NAD(P)-bd_dom_sf"/>
</dbReference>
<evidence type="ECO:0000256" key="8">
    <source>
        <dbReference type="ARBA" id="ARBA00048543"/>
    </source>
</evidence>
<dbReference type="EC" id="1.1.1.267" evidence="9"/>
<feature type="binding site" evidence="9">
    <location>
        <position position="14"/>
    </location>
    <ligand>
        <name>NADPH</name>
        <dbReference type="ChEBI" id="CHEBI:57783"/>
    </ligand>
</feature>
<organism evidence="13 14">
    <name type="scientific">Entomospira nematocerorum</name>
    <dbReference type="NCBI Taxonomy" id="2719987"/>
    <lineage>
        <taxon>Bacteria</taxon>
        <taxon>Pseudomonadati</taxon>
        <taxon>Spirochaetota</taxon>
        <taxon>Spirochaetia</taxon>
        <taxon>Spirochaetales</taxon>
        <taxon>Spirochaetaceae</taxon>
        <taxon>Entomospira</taxon>
    </lineage>
</organism>
<dbReference type="Proteomes" id="UP000752013">
    <property type="component" value="Unassembled WGS sequence"/>
</dbReference>
<dbReference type="PIRSF" id="PIRSF006205">
    <property type="entry name" value="Dxp_reductismrs"/>
    <property type="match status" value="1"/>
</dbReference>
<keyword evidence="3 9" id="KW-0479">Metal-binding</keyword>
<dbReference type="PANTHER" id="PTHR30525">
    <property type="entry name" value="1-DEOXY-D-XYLULOSE 5-PHOSPHATE REDUCTOISOMERASE"/>
    <property type="match status" value="1"/>
</dbReference>
<feature type="domain" description="DXP reductoisomerase C-terminal" evidence="12">
    <location>
        <begin position="250"/>
        <end position="366"/>
    </location>
</feature>
<comment type="caution">
    <text evidence="9">Lacks conserved residue(s) required for the propagation of feature annotation.</text>
</comment>
<feature type="binding site" evidence="9">
    <location>
        <position position="12"/>
    </location>
    <ligand>
        <name>NADPH</name>
        <dbReference type="ChEBI" id="CHEBI:57783"/>
    </ligand>
</feature>
<keyword evidence="6 9" id="KW-0464">Manganese</keyword>
<evidence type="ECO:0000256" key="7">
    <source>
        <dbReference type="ARBA" id="ARBA00023229"/>
    </source>
</evidence>
<feature type="binding site" evidence="9">
    <location>
        <position position="13"/>
    </location>
    <ligand>
        <name>NADPH</name>
        <dbReference type="ChEBI" id="CHEBI:57783"/>
    </ligand>
</feature>
<feature type="binding site" evidence="9">
    <location>
        <position position="164"/>
    </location>
    <ligand>
        <name>1-deoxy-D-xylulose 5-phosphate</name>
        <dbReference type="ChEBI" id="CHEBI:57792"/>
    </ligand>
</feature>
<evidence type="ECO:0000256" key="4">
    <source>
        <dbReference type="ARBA" id="ARBA00022857"/>
    </source>
</evidence>
<dbReference type="AlphaFoldDB" id="A0A968GDN1"/>
<reference evidence="13" key="1">
    <citation type="submission" date="2020-03" db="EMBL/GenBank/DDBJ databases">
        <title>Spirochaetal bacteria isolated from arthropods constitute a novel genus Entomospira genus novum within the order Spirochaetales.</title>
        <authorList>
            <person name="Grana-Miraglia L."/>
            <person name="Sikutova S."/>
            <person name="Fingerle V."/>
            <person name="Sing A."/>
            <person name="Castillo-Ramirez S."/>
            <person name="Margos G."/>
            <person name="Rudolf I."/>
        </authorList>
    </citation>
    <scope>NUCLEOTIDE SEQUENCE</scope>
    <source>
        <strain evidence="13">BR208</strain>
    </source>
</reference>
<feature type="binding site" evidence="9">
    <location>
        <position position="11"/>
    </location>
    <ligand>
        <name>NADPH</name>
        <dbReference type="ChEBI" id="CHEBI:57783"/>
    </ligand>
</feature>
<keyword evidence="4 9" id="KW-0521">NADP</keyword>
<sequence length="377" mass="41585">MRKKIIILGATGSIGSTAISIAKKFTDELDVVGIQAHTQIEQLLALKSDFPNARFALTGVEFTIDQQILTGKQALKTLLTTTEADLVLNAISGSSGLEASIYSLTSFKNLAIANKESIVMAGEYLHLLSQKHGVSIIPVDSEHSALYYLMQTSLPISEYIITASGGAFRGKSSSDLLHVTAKEAMAHPTWKMGGKISIDSATLANKGLEIIEAWKLLHIPVSQIKVLQHPQSLVHALIRTNDGALQAYISNTNMELPIQNALLFPNLQPSTLSYLDLVGKSLNFEEIDHDTFPMIHLAYQVCQQGSIYPIAYNAANEFAVSLFQTGKLAFLDISKIVTWVIDQPYPYPFDPLNINNIWQADHWSRSMSLIYYEEHHT</sequence>
<evidence type="ECO:0000256" key="6">
    <source>
        <dbReference type="ARBA" id="ARBA00023211"/>
    </source>
</evidence>
<keyword evidence="7 9" id="KW-0414">Isoprene biosynthesis</keyword>
<evidence type="ECO:0000256" key="2">
    <source>
        <dbReference type="ARBA" id="ARBA00006825"/>
    </source>
</evidence>
<feature type="binding site" evidence="9">
    <location>
        <position position="206"/>
    </location>
    <ligand>
        <name>1-deoxy-D-xylulose 5-phosphate</name>
        <dbReference type="ChEBI" id="CHEBI:57792"/>
    </ligand>
</feature>
<feature type="binding site" evidence="9">
    <location>
        <position position="205"/>
    </location>
    <ligand>
        <name>1-deoxy-D-xylulose 5-phosphate</name>
        <dbReference type="ChEBI" id="CHEBI:57792"/>
    </ligand>
</feature>
<protein>
    <recommendedName>
        <fullName evidence="9">1-deoxy-D-xylulose 5-phosphate reductoisomerase</fullName>
        <shortName evidence="9">DXP reductoisomerase</shortName>
        <ecNumber evidence="9">1.1.1.267</ecNumber>
    </recommendedName>
    <alternativeName>
        <fullName evidence="9">1-deoxyxylulose-5-phosphate reductoisomerase</fullName>
    </alternativeName>
    <alternativeName>
        <fullName evidence="9">2-C-methyl-D-erythritol 4-phosphate synthase</fullName>
    </alternativeName>
</protein>
<dbReference type="RefSeq" id="WP_167704022.1">
    <property type="nucleotide sequence ID" value="NZ_CP118168.1"/>
</dbReference>
<comment type="pathway">
    <text evidence="1 9">Isoprenoid biosynthesis; isopentenyl diphosphate biosynthesis via DXP pathway; isopentenyl diphosphate from 1-deoxy-D-xylulose 5-phosphate: step 1/6.</text>
</comment>
<feature type="binding site" evidence="9">
    <location>
        <position position="141"/>
    </location>
    <ligand>
        <name>1-deoxy-D-xylulose 5-phosphate</name>
        <dbReference type="ChEBI" id="CHEBI:57792"/>
    </ligand>
</feature>
<feature type="domain" description="1-deoxy-D-xylulose 5-phosphate reductoisomerase N-terminal" evidence="10">
    <location>
        <begin position="5"/>
        <end position="122"/>
    </location>
</feature>
<evidence type="ECO:0000313" key="14">
    <source>
        <dbReference type="Proteomes" id="UP000752013"/>
    </source>
</evidence>
<dbReference type="Gene3D" id="3.40.50.720">
    <property type="entry name" value="NAD(P)-binding Rossmann-like Domain"/>
    <property type="match status" value="1"/>
</dbReference>
<feature type="domain" description="1-deoxy-D-xylulose 5-phosphate reductoisomerase C-terminal" evidence="11">
    <location>
        <begin position="136"/>
        <end position="216"/>
    </location>
</feature>
<dbReference type="Pfam" id="PF02670">
    <property type="entry name" value="DXP_reductoisom"/>
    <property type="match status" value="1"/>
</dbReference>
<dbReference type="SUPFAM" id="SSF55347">
    <property type="entry name" value="Glyceraldehyde-3-phosphate dehydrogenase-like, C-terminal domain"/>
    <property type="match status" value="1"/>
</dbReference>
<dbReference type="Pfam" id="PF13288">
    <property type="entry name" value="DXPR_C"/>
    <property type="match status" value="1"/>
</dbReference>
<feature type="binding site" evidence="9">
    <location>
        <position position="114"/>
    </location>
    <ligand>
        <name>NADPH</name>
        <dbReference type="ChEBI" id="CHEBI:57783"/>
    </ligand>
</feature>
<evidence type="ECO:0000259" key="10">
    <source>
        <dbReference type="Pfam" id="PF02670"/>
    </source>
</evidence>
<dbReference type="InterPro" id="IPR003821">
    <property type="entry name" value="DXP_reductoisomerase"/>
</dbReference>
<evidence type="ECO:0000256" key="5">
    <source>
        <dbReference type="ARBA" id="ARBA00023002"/>
    </source>
</evidence>
<dbReference type="SUPFAM" id="SSF69055">
    <property type="entry name" value="1-deoxy-D-xylulose-5-phosphate reductoisomerase, C-terminal domain"/>
    <property type="match status" value="1"/>
</dbReference>